<comment type="caution">
    <text evidence="1">The sequence shown here is derived from an EMBL/GenBank/DDBJ whole genome shotgun (WGS) entry which is preliminary data.</text>
</comment>
<protein>
    <recommendedName>
        <fullName evidence="2">BioF2-like acetyltransferase domain-containing protein</fullName>
    </recommendedName>
</protein>
<proteinExistence type="predicted"/>
<reference evidence="1" key="1">
    <citation type="submission" date="2024-02" db="EMBL/GenBank/DDBJ databases">
        <authorList>
            <consortium name="Clinical and Environmental Microbiology Branch: Whole genome sequencing antimicrobial resistance pathogens in the healthcare setting"/>
        </authorList>
    </citation>
    <scope>NUCLEOTIDE SEQUENCE</scope>
    <source>
        <strain evidence="1">2021GO-0154</strain>
    </source>
</reference>
<dbReference type="EMBL" id="ABMABF030000005">
    <property type="protein sequence ID" value="EMJ5134143.1"/>
    <property type="molecule type" value="Genomic_DNA"/>
</dbReference>
<sequence length="390" mass="44843">MERPAVKRTHSMKLLFKEQFLSENTSPNDSLALRYVRACANDRLIGNVSARMVLLDTGTQQLPVSITEGNEPDDNCYVVSPQTAYSGYALEELKRLDRPYLTWPLKLLIQAVACLLRAGKINKLVQVNNWLLSTNLYPTDWNTSELPAVTALLQREFPEHALGFRSINNFSNHELRQKLKTLGYLSVPSRQVYLFDGRAGEQAPFLKHHNTQLDATLLRRSPYTVVLGNDLNDTDFKRIEHLYNQLYLDKYSTLNPHYNARWMQQGQREGWLEFRALRNAEGRIDGALGWFSSSTLLSAPIVGYDTTLPQKIGLYRQLTRLCLQEAVERRQVLNFSSGAAKFKRLRGGQPQIEYSLIYTAHLSWGRRLVWTVLSYLLHRIGVPIMKRFKL</sequence>
<organism evidence="1">
    <name type="scientific">Providencia stuartii</name>
    <dbReference type="NCBI Taxonomy" id="588"/>
    <lineage>
        <taxon>Bacteria</taxon>
        <taxon>Pseudomonadati</taxon>
        <taxon>Pseudomonadota</taxon>
        <taxon>Gammaproteobacteria</taxon>
        <taxon>Enterobacterales</taxon>
        <taxon>Morganellaceae</taxon>
        <taxon>Providencia</taxon>
    </lineage>
</organism>
<dbReference type="AlphaFoldDB" id="A0AAI9DBN5"/>
<accession>A0AAI9DBN5</accession>
<name>A0AAI9DBN5_PROST</name>
<evidence type="ECO:0000313" key="1">
    <source>
        <dbReference type="EMBL" id="EMJ5134143.1"/>
    </source>
</evidence>
<gene>
    <name evidence="1" type="ORF">RG298_001855</name>
</gene>
<evidence type="ECO:0008006" key="2">
    <source>
        <dbReference type="Google" id="ProtNLM"/>
    </source>
</evidence>